<comment type="caution">
    <text evidence="2">The sequence shown here is derived from an EMBL/GenBank/DDBJ whole genome shotgun (WGS) entry which is preliminary data.</text>
</comment>
<evidence type="ECO:0000313" key="3">
    <source>
        <dbReference type="Proteomes" id="UP000218767"/>
    </source>
</evidence>
<reference evidence="3" key="1">
    <citation type="submission" date="2017-08" db="EMBL/GenBank/DDBJ databases">
        <title>A dynamic microbial community with high functional redundancy inhabits the cold, oxic subseafloor aquifer.</title>
        <authorList>
            <person name="Tully B.J."/>
            <person name="Wheat C.G."/>
            <person name="Glazer B.T."/>
            <person name="Huber J.A."/>
        </authorList>
    </citation>
    <scope>NUCLEOTIDE SEQUENCE [LARGE SCALE GENOMIC DNA]</scope>
</reference>
<dbReference type="InterPro" id="IPR027417">
    <property type="entry name" value="P-loop_NTPase"/>
</dbReference>
<evidence type="ECO:0000313" key="2">
    <source>
        <dbReference type="EMBL" id="PCI79055.1"/>
    </source>
</evidence>
<name>A0A2A4XAH3_9GAMM</name>
<protein>
    <submittedName>
        <fullName evidence="2">ATPase</fullName>
    </submittedName>
</protein>
<sequence>MAYRACIRVIAMSTEILVITGPESSGKTTLASQLADYWKSPLVSEVSRDYLKAKDSYQQRDLLEIAKQQHKQEQALLSHLPERIICDTDLLVIMIWSEVKYGHCDPWIYNTFEKSIKQQTSTRHYYLCDTNIPWQADRLRENPHNRGELFNLYLQKLKQYELDHSVVKGEPQERLQQALNSSDSQ</sequence>
<organism evidence="2 3">
    <name type="scientific">SAR86 cluster bacterium</name>
    <dbReference type="NCBI Taxonomy" id="2030880"/>
    <lineage>
        <taxon>Bacteria</taxon>
        <taxon>Pseudomonadati</taxon>
        <taxon>Pseudomonadota</taxon>
        <taxon>Gammaproteobacteria</taxon>
        <taxon>SAR86 cluster</taxon>
    </lineage>
</organism>
<accession>A0A2A4XAH3</accession>
<proteinExistence type="predicted"/>
<evidence type="ECO:0000259" key="1">
    <source>
        <dbReference type="Pfam" id="PF13521"/>
    </source>
</evidence>
<dbReference type="AlphaFoldDB" id="A0A2A4XAH3"/>
<dbReference type="EMBL" id="NVUL01000022">
    <property type="protein sequence ID" value="PCI79055.1"/>
    <property type="molecule type" value="Genomic_DNA"/>
</dbReference>
<dbReference type="SUPFAM" id="SSF52540">
    <property type="entry name" value="P-loop containing nucleoside triphosphate hydrolases"/>
    <property type="match status" value="1"/>
</dbReference>
<dbReference type="PANTHER" id="PTHR37512:SF1">
    <property type="entry name" value="NADR_TTD14 AAA DOMAIN-CONTAINING PROTEIN"/>
    <property type="match status" value="1"/>
</dbReference>
<dbReference type="Pfam" id="PF13521">
    <property type="entry name" value="AAA_28"/>
    <property type="match status" value="1"/>
</dbReference>
<dbReference type="InterPro" id="IPR038727">
    <property type="entry name" value="NadR/Ttd14_AAA_dom"/>
</dbReference>
<gene>
    <name evidence="2" type="ORF">COB20_05565</name>
</gene>
<feature type="domain" description="NadR/Ttd14 AAA" evidence="1">
    <location>
        <begin position="18"/>
        <end position="174"/>
    </location>
</feature>
<dbReference type="InterPro" id="IPR052735">
    <property type="entry name" value="NAD_biosynth-regulator"/>
</dbReference>
<dbReference type="Gene3D" id="3.40.50.300">
    <property type="entry name" value="P-loop containing nucleotide triphosphate hydrolases"/>
    <property type="match status" value="1"/>
</dbReference>
<dbReference type="PANTHER" id="PTHR37512">
    <property type="entry name" value="TRIFUNCTIONAL NAD BIOSYNTHESIS/REGULATOR PROTEIN NADR"/>
    <property type="match status" value="1"/>
</dbReference>
<dbReference type="Proteomes" id="UP000218767">
    <property type="component" value="Unassembled WGS sequence"/>
</dbReference>